<dbReference type="PANTHER" id="PTHR43097:SF5">
    <property type="entry name" value="GLUTAMATE--TRNA LIGASE"/>
    <property type="match status" value="1"/>
</dbReference>
<dbReference type="PROSITE" id="PS00178">
    <property type="entry name" value="AA_TRNA_LIGASE_I"/>
    <property type="match status" value="1"/>
</dbReference>
<comment type="catalytic activity">
    <reaction evidence="9">
        <text>tRNA(Gln) + L-glutamine + ATP = L-glutaminyl-tRNA(Gln) + AMP + diphosphate</text>
        <dbReference type="Rhea" id="RHEA:20121"/>
        <dbReference type="Rhea" id="RHEA-COMP:9662"/>
        <dbReference type="Rhea" id="RHEA-COMP:9681"/>
        <dbReference type="ChEBI" id="CHEBI:30616"/>
        <dbReference type="ChEBI" id="CHEBI:33019"/>
        <dbReference type="ChEBI" id="CHEBI:58359"/>
        <dbReference type="ChEBI" id="CHEBI:78442"/>
        <dbReference type="ChEBI" id="CHEBI:78521"/>
        <dbReference type="ChEBI" id="CHEBI:456215"/>
        <dbReference type="EC" id="6.1.1.18"/>
    </reaction>
</comment>
<dbReference type="NCBIfam" id="TIGR00440">
    <property type="entry name" value="glnS"/>
    <property type="match status" value="1"/>
</dbReference>
<dbReference type="Pfam" id="PF00749">
    <property type="entry name" value="tRNA-synt_1c"/>
    <property type="match status" value="1"/>
</dbReference>
<dbReference type="Gene3D" id="2.40.240.10">
    <property type="entry name" value="Ribosomal Protein L25, Chain P"/>
    <property type="match status" value="2"/>
</dbReference>
<dbReference type="Gene3D" id="3.40.50.620">
    <property type="entry name" value="HUPs"/>
    <property type="match status" value="1"/>
</dbReference>
<gene>
    <name evidence="16" type="ORF">SAMN02745117_01262</name>
</gene>
<dbReference type="FunFam" id="3.40.50.620:FF:000037">
    <property type="entry name" value="Glutamine--tRNA ligase cytoplasmic"/>
    <property type="match status" value="1"/>
</dbReference>
<dbReference type="Pfam" id="PF03950">
    <property type="entry name" value="tRNA-synt_1c_C"/>
    <property type="match status" value="1"/>
</dbReference>
<dbReference type="InterPro" id="IPR000924">
    <property type="entry name" value="Glu/Gln-tRNA-synth"/>
</dbReference>
<dbReference type="SUPFAM" id="SSF52374">
    <property type="entry name" value="Nucleotidylyl transferase"/>
    <property type="match status" value="1"/>
</dbReference>
<evidence type="ECO:0000256" key="4">
    <source>
        <dbReference type="ARBA" id="ARBA00022598"/>
    </source>
</evidence>
<evidence type="ECO:0000259" key="14">
    <source>
        <dbReference type="Pfam" id="PF03950"/>
    </source>
</evidence>
<dbReference type="InterPro" id="IPR049437">
    <property type="entry name" value="tRNA-synt_1c_C2"/>
</dbReference>
<sequence>MTDSSLATSGTASVADDSTARAGNFLRAAIDDDLQKGTYAHRRWGGSPGDGAHHGAGVPDPARIRTRFPPEPNGYLHLGHAKSIWLNFSSAQEYGGVCHLRFDDTNPEKEEQEYVDSIRDVVRWLGYDSRFADVPGQPGAVQDHVYYASDYFDFMYRAAEYLVESGHAYVDEQTPDEMRANRGDFNTPGTDSPFRSRSPADNLARLRAMRDGQLADGAAVLRAKIDMASPNINLRDPAIYRIRRATHHNTGDKWCIYPMYTFAHPIEDALEQITHSFCTLEFEDQRPFYDWLLERLTEGGLLHSPPPRQYEFARLNVTHVITSKRRLRQLVEQGHVDGWDDPRMPTLAGLRRRGYTPDALRLFCERSGVSKSGGWIDYAALEGALRDVLDPVAPRALAVLDPVRLELTNWDSVFGLGHLEVCHAPLNPHDPEAGQRAFTLGRESWVEREDFMAVPGKGYRRLYPPHTGGDGQPKEGNKVRLKYGYVVQCTGFEQDADGRVTKVLAEIIPDTKSGTPGADSVKVKGVIGWVGAHEATPAEFRLYERLFRAEHPGQAELEDELNPDSLQVMHGYVEAGLLQNLYSEEHAPQPWQFERLGYFIRDCNAPVSDTQVVFNRASGLKDGWK</sequence>
<keyword evidence="6 11" id="KW-0067">ATP-binding</keyword>
<evidence type="ECO:0000256" key="6">
    <source>
        <dbReference type="ARBA" id="ARBA00022840"/>
    </source>
</evidence>
<dbReference type="FunFam" id="1.10.1160.10:FF:000001">
    <property type="entry name" value="Glutamine--tRNA ligase"/>
    <property type="match status" value="1"/>
</dbReference>
<dbReference type="InterPro" id="IPR020056">
    <property type="entry name" value="Rbsml_bL25/Gln-tRNA_synth_N"/>
</dbReference>
<keyword evidence="8 11" id="KW-0030">Aminoacyl-tRNA synthetase</keyword>
<keyword evidence="3" id="KW-0963">Cytoplasm</keyword>
<dbReference type="OrthoDB" id="9801560at2"/>
<organism evidence="16 17">
    <name type="scientific">Lampropedia hyalina DSM 16112</name>
    <dbReference type="NCBI Taxonomy" id="1122156"/>
    <lineage>
        <taxon>Bacteria</taxon>
        <taxon>Pseudomonadati</taxon>
        <taxon>Pseudomonadota</taxon>
        <taxon>Betaproteobacteria</taxon>
        <taxon>Burkholderiales</taxon>
        <taxon>Comamonadaceae</taxon>
        <taxon>Lampropedia</taxon>
    </lineage>
</organism>
<evidence type="ECO:0000256" key="11">
    <source>
        <dbReference type="RuleBase" id="RU363037"/>
    </source>
</evidence>
<evidence type="ECO:0000256" key="7">
    <source>
        <dbReference type="ARBA" id="ARBA00022917"/>
    </source>
</evidence>
<keyword evidence="7 11" id="KW-0648">Protein biosynthesis</keyword>
<dbReference type="GO" id="GO:0005829">
    <property type="term" value="C:cytosol"/>
    <property type="evidence" value="ECO:0007669"/>
    <property type="project" value="TreeGrafter"/>
</dbReference>
<dbReference type="AlphaFoldDB" id="A0A1M4YKS1"/>
<name>A0A1M4YKS1_9BURK</name>
<reference evidence="16 17" key="1">
    <citation type="submission" date="2016-11" db="EMBL/GenBank/DDBJ databases">
        <authorList>
            <person name="Jaros S."/>
            <person name="Januszkiewicz K."/>
            <person name="Wedrychowicz H."/>
        </authorList>
    </citation>
    <scope>NUCLEOTIDE SEQUENCE [LARGE SCALE GENOMIC DNA]</scope>
    <source>
        <strain evidence="16 17">DSM 16112</strain>
    </source>
</reference>
<dbReference type="NCBIfam" id="NF011291">
    <property type="entry name" value="PRK14703.1"/>
    <property type="match status" value="1"/>
</dbReference>
<evidence type="ECO:0000256" key="5">
    <source>
        <dbReference type="ARBA" id="ARBA00022741"/>
    </source>
</evidence>
<dbReference type="GO" id="GO:0005524">
    <property type="term" value="F:ATP binding"/>
    <property type="evidence" value="ECO:0007669"/>
    <property type="project" value="UniProtKB-KW"/>
</dbReference>
<dbReference type="InterPro" id="IPR020058">
    <property type="entry name" value="Glu/Gln-tRNA-synth_Ib_cat-dom"/>
</dbReference>
<dbReference type="InterPro" id="IPR050132">
    <property type="entry name" value="Gln/Glu-tRNA_Ligase"/>
</dbReference>
<dbReference type="PRINTS" id="PR00987">
    <property type="entry name" value="TRNASYNTHGLU"/>
</dbReference>
<dbReference type="InterPro" id="IPR004514">
    <property type="entry name" value="Gln-tRNA-synth"/>
</dbReference>
<dbReference type="InterPro" id="IPR011035">
    <property type="entry name" value="Ribosomal_bL25/Gln-tRNA_synth"/>
</dbReference>
<protein>
    <recommendedName>
        <fullName evidence="2 10">Glutamine--tRNA ligase</fullName>
        <ecNumber evidence="2 10">6.1.1.18</ecNumber>
    </recommendedName>
</protein>
<dbReference type="InterPro" id="IPR020059">
    <property type="entry name" value="Glu/Gln-tRNA-synth_Ib_codon-bd"/>
</dbReference>
<dbReference type="FunFam" id="3.90.800.10:FF:000001">
    <property type="entry name" value="Glutamine--tRNA ligase"/>
    <property type="match status" value="1"/>
</dbReference>
<dbReference type="EMBL" id="FQUZ01000012">
    <property type="protein sequence ID" value="SHF06350.1"/>
    <property type="molecule type" value="Genomic_DNA"/>
</dbReference>
<evidence type="ECO:0000256" key="3">
    <source>
        <dbReference type="ARBA" id="ARBA00022490"/>
    </source>
</evidence>
<dbReference type="InterPro" id="IPR001412">
    <property type="entry name" value="aa-tRNA-synth_I_CS"/>
</dbReference>
<comment type="similarity">
    <text evidence="1 11">Belongs to the class-I aminoacyl-tRNA synthetase family.</text>
</comment>
<feature type="domain" description="Glutamyl/glutaminyl-tRNA synthetase class Ib anti-codon binding" evidence="14">
    <location>
        <begin position="393"/>
        <end position="506"/>
    </location>
</feature>
<proteinExistence type="inferred from homology"/>
<keyword evidence="4 11" id="KW-0436">Ligase</keyword>
<evidence type="ECO:0000313" key="16">
    <source>
        <dbReference type="EMBL" id="SHF06350.1"/>
    </source>
</evidence>
<dbReference type="InterPro" id="IPR014729">
    <property type="entry name" value="Rossmann-like_a/b/a_fold"/>
</dbReference>
<dbReference type="GO" id="GO:0004819">
    <property type="term" value="F:glutamine-tRNA ligase activity"/>
    <property type="evidence" value="ECO:0007669"/>
    <property type="project" value="UniProtKB-UniRule"/>
</dbReference>
<dbReference type="RefSeq" id="WP_073355911.1">
    <property type="nucleotide sequence ID" value="NZ_FQUZ01000012.1"/>
</dbReference>
<accession>A0A1M4YKS1</accession>
<evidence type="ECO:0000256" key="9">
    <source>
        <dbReference type="ARBA" id="ARBA00048270"/>
    </source>
</evidence>
<dbReference type="Pfam" id="PF20974">
    <property type="entry name" value="tRNA-synt_1c_C2"/>
    <property type="match status" value="1"/>
</dbReference>
<dbReference type="GO" id="GO:0006425">
    <property type="term" value="P:glutaminyl-tRNA aminoacylation"/>
    <property type="evidence" value="ECO:0007669"/>
    <property type="project" value="UniProtKB-UniRule"/>
</dbReference>
<dbReference type="SUPFAM" id="SSF50715">
    <property type="entry name" value="Ribosomal protein L25-like"/>
    <property type="match status" value="1"/>
</dbReference>
<evidence type="ECO:0000313" key="17">
    <source>
        <dbReference type="Proteomes" id="UP000184327"/>
    </source>
</evidence>
<keyword evidence="5 11" id="KW-0547">Nucleotide-binding</keyword>
<feature type="region of interest" description="Disordered" evidence="12">
    <location>
        <begin position="178"/>
        <end position="198"/>
    </location>
</feature>
<evidence type="ECO:0000256" key="10">
    <source>
        <dbReference type="NCBIfam" id="TIGR00440"/>
    </source>
</evidence>
<dbReference type="EC" id="6.1.1.18" evidence="2 10"/>
<keyword evidence="17" id="KW-1185">Reference proteome</keyword>
<evidence type="ECO:0000256" key="8">
    <source>
        <dbReference type="ARBA" id="ARBA00023146"/>
    </source>
</evidence>
<evidence type="ECO:0000256" key="1">
    <source>
        <dbReference type="ARBA" id="ARBA00005594"/>
    </source>
</evidence>
<feature type="domain" description="tRNA synthetases class I (E and Q) anti-codon binding" evidence="15">
    <location>
        <begin position="526"/>
        <end position="602"/>
    </location>
</feature>
<evidence type="ECO:0000256" key="2">
    <source>
        <dbReference type="ARBA" id="ARBA00012836"/>
    </source>
</evidence>
<dbReference type="STRING" id="1122156.SAMN02745117_01262"/>
<evidence type="ECO:0000256" key="12">
    <source>
        <dbReference type="SAM" id="MobiDB-lite"/>
    </source>
</evidence>
<dbReference type="Proteomes" id="UP000184327">
    <property type="component" value="Unassembled WGS sequence"/>
</dbReference>
<dbReference type="PANTHER" id="PTHR43097">
    <property type="entry name" value="GLUTAMINE-TRNA LIGASE"/>
    <property type="match status" value="1"/>
</dbReference>
<evidence type="ECO:0000259" key="15">
    <source>
        <dbReference type="Pfam" id="PF20974"/>
    </source>
</evidence>
<evidence type="ECO:0000259" key="13">
    <source>
        <dbReference type="Pfam" id="PF00749"/>
    </source>
</evidence>
<feature type="domain" description="Glutamyl/glutaminyl-tRNA synthetase class Ib catalytic" evidence="13">
    <location>
        <begin position="64"/>
        <end position="373"/>
    </location>
</feature>